<feature type="transmembrane region" description="Helical" evidence="1">
    <location>
        <begin position="370"/>
        <end position="393"/>
    </location>
</feature>
<dbReference type="NCBIfam" id="TIGR04370">
    <property type="entry name" value="glyco_rpt_poly"/>
    <property type="match status" value="1"/>
</dbReference>
<feature type="transmembrane region" description="Helical" evidence="1">
    <location>
        <begin position="215"/>
        <end position="233"/>
    </location>
</feature>
<accession>A0ABS2NVR5</accession>
<proteinExistence type="predicted"/>
<keyword evidence="1" id="KW-1133">Transmembrane helix</keyword>
<gene>
    <name evidence="2" type="ORF">JOC95_000414</name>
</gene>
<dbReference type="Proteomes" id="UP000737402">
    <property type="component" value="Unassembled WGS sequence"/>
</dbReference>
<feature type="transmembrane region" description="Helical" evidence="1">
    <location>
        <begin position="100"/>
        <end position="118"/>
    </location>
</feature>
<comment type="caution">
    <text evidence="2">The sequence shown here is derived from an EMBL/GenBank/DDBJ whole genome shotgun (WGS) entry which is preliminary data.</text>
</comment>
<name>A0ABS2NVR5_9BACI</name>
<reference evidence="2 3" key="1">
    <citation type="submission" date="2021-01" db="EMBL/GenBank/DDBJ databases">
        <title>Genomic Encyclopedia of Type Strains, Phase IV (KMG-IV): sequencing the most valuable type-strain genomes for metagenomic binning, comparative biology and taxonomic classification.</title>
        <authorList>
            <person name="Goeker M."/>
        </authorList>
    </citation>
    <scope>NUCLEOTIDE SEQUENCE [LARGE SCALE GENOMIC DNA]</scope>
    <source>
        <strain evidence="2 3">DSM 25879</strain>
    </source>
</reference>
<feature type="transmembrane region" description="Helical" evidence="1">
    <location>
        <begin position="39"/>
        <end position="59"/>
    </location>
</feature>
<sequence>MQSSYYNFYLSLLIFIVLVFLGPIALIEADISRFSNSLLLFYLIIVYSAFRLVTIGLSINRRLIEMTFYIFTYVFMGLVPYGQIVSHSFYWPGSYTDNNFFLAGLTIIVGLISFEIGLKMGNKINPIEVRPLKLTLGSIQIMIIISLLLFVVGFVAIGGASVVFGTRGEVSGALGSISGSAIGTAILRVPVFVTLIFCLVYFINKENRHPLIKSNLFTIVSIFVLLVVNMIASNPLSTPRFWLGSIFFAIFFIISSKHKQHTVSHFIIITLGILLLVFPYSDVFRYDNEFKVNIQGFHEKVIISGDFDAFQQLMNIQKHTDINGFSYGEQIISSALFWVPRSIWDGKSQGTGMLAAESVMYDYTNLSAPIFGEFFIDFGFIGLIPLFICYGYLTARMQNLYIYCVLNKQITVASVIVPIFAAYQIFLLRGQLMSTLPFLFVIAIFSIVGVKLTTSKKNRIVWSK</sequence>
<dbReference type="RefSeq" id="WP_204412901.1">
    <property type="nucleotide sequence ID" value="NZ_JAFBED010000001.1"/>
</dbReference>
<feature type="transmembrane region" description="Helical" evidence="1">
    <location>
        <begin position="400"/>
        <end position="426"/>
    </location>
</feature>
<organism evidence="2 3">
    <name type="scientific">Sutcliffiella tianshenii</name>
    <dbReference type="NCBI Taxonomy" id="1463404"/>
    <lineage>
        <taxon>Bacteria</taxon>
        <taxon>Bacillati</taxon>
        <taxon>Bacillota</taxon>
        <taxon>Bacilli</taxon>
        <taxon>Bacillales</taxon>
        <taxon>Bacillaceae</taxon>
        <taxon>Sutcliffiella</taxon>
    </lineage>
</organism>
<feature type="transmembrane region" description="Helical" evidence="1">
    <location>
        <begin position="185"/>
        <end position="203"/>
    </location>
</feature>
<feature type="transmembrane region" description="Helical" evidence="1">
    <location>
        <begin position="139"/>
        <end position="165"/>
    </location>
</feature>
<evidence type="ECO:0000256" key="1">
    <source>
        <dbReference type="SAM" id="Phobius"/>
    </source>
</evidence>
<keyword evidence="1" id="KW-0812">Transmembrane</keyword>
<dbReference type="EMBL" id="JAFBED010000001">
    <property type="protein sequence ID" value="MBM7618572.1"/>
    <property type="molecule type" value="Genomic_DNA"/>
</dbReference>
<evidence type="ECO:0000313" key="2">
    <source>
        <dbReference type="EMBL" id="MBM7618572.1"/>
    </source>
</evidence>
<feature type="transmembrane region" description="Helical" evidence="1">
    <location>
        <begin position="432"/>
        <end position="454"/>
    </location>
</feature>
<feature type="transmembrane region" description="Helical" evidence="1">
    <location>
        <begin position="239"/>
        <end position="256"/>
    </location>
</feature>
<feature type="transmembrane region" description="Helical" evidence="1">
    <location>
        <begin position="263"/>
        <end position="281"/>
    </location>
</feature>
<keyword evidence="1" id="KW-0472">Membrane</keyword>
<protein>
    <submittedName>
        <fullName evidence="2">Oligosaccharide repeat unit polymerase</fullName>
    </submittedName>
</protein>
<keyword evidence="3" id="KW-1185">Reference proteome</keyword>
<feature type="transmembrane region" description="Helical" evidence="1">
    <location>
        <begin position="66"/>
        <end position="85"/>
    </location>
</feature>
<evidence type="ECO:0000313" key="3">
    <source>
        <dbReference type="Proteomes" id="UP000737402"/>
    </source>
</evidence>